<feature type="compositionally biased region" description="Low complexity" evidence="1">
    <location>
        <begin position="475"/>
        <end position="486"/>
    </location>
</feature>
<feature type="compositionally biased region" description="Polar residues" evidence="1">
    <location>
        <begin position="211"/>
        <end position="227"/>
    </location>
</feature>
<keyword evidence="4" id="KW-1185">Reference proteome</keyword>
<evidence type="ECO:0000313" key="3">
    <source>
        <dbReference type="EMBL" id="CAI5722791.1"/>
    </source>
</evidence>
<keyword evidence="2" id="KW-1133">Transmembrane helix</keyword>
<comment type="caution">
    <text evidence="3">The sequence shown here is derived from an EMBL/GenBank/DDBJ whole genome shotgun (WGS) entry which is preliminary data.</text>
</comment>
<keyword evidence="2" id="KW-0812">Transmembrane</keyword>
<keyword evidence="2" id="KW-0472">Membrane</keyword>
<evidence type="ECO:0008006" key="5">
    <source>
        <dbReference type="Google" id="ProtNLM"/>
    </source>
</evidence>
<dbReference type="Proteomes" id="UP001162031">
    <property type="component" value="Unassembled WGS sequence"/>
</dbReference>
<evidence type="ECO:0000256" key="1">
    <source>
        <dbReference type="SAM" id="MobiDB-lite"/>
    </source>
</evidence>
<feature type="compositionally biased region" description="Pro residues" evidence="1">
    <location>
        <begin position="363"/>
        <end position="372"/>
    </location>
</feature>
<feature type="compositionally biased region" description="Low complexity" evidence="1">
    <location>
        <begin position="133"/>
        <end position="157"/>
    </location>
</feature>
<dbReference type="EMBL" id="CANTFL010000455">
    <property type="protein sequence ID" value="CAI5722791.1"/>
    <property type="molecule type" value="Genomic_DNA"/>
</dbReference>
<sequence>MPSDLCSLKVQALYLEDPGATLEPKGYSLCGTKGNTCKKNGCTCRRASNGTVQGVTKYFGACVVLQKGTECATRGEDYVTCAVEAIASATATDTATGDEALDGAPSENTPSSVLLADEVSEGGDAVLPPEPIASNSNSNSSSSGSSAVDAVSAAPSSPDSLNSTVLIMIIAVAVIFVALVSYIIRSYCVRRASAERKLATRRNRSARSTTFEPKSPTNATQTSSATPSFPAFDKRTRAVQSPRTADGGRGRDPTSGRGRPPPDSDFGLHGARPGNREPKSGRGLQYLDMEDSFVPKQQPARAGSREPGLTRGRKAPEHDRQYTPTGPLRLPSNKAAPSEGTVLAGRNTYERVVQFAQLAAFEAPPPPAPRPQKPIQSVPVSKAVPKRARTAAPNAKSESSSPPAFYIDEPPMVTDYDILSPKTARSLAPSVASSATTVAAPGRNRPTALQPGRRPQYAAAPTQHYRRDDALYGDESSYNESIYNESSYDESEYNGKFDASNNYGGSLVSDVSSMAWSGMSGLSDESYYQGAPNMTARIPLIEAADDDDARSEDAYSDWGNSTMRLTSEDDRNTGASDASFFSASSDYTKSRSLSKELEF</sequence>
<protein>
    <recommendedName>
        <fullName evidence="5">EB domain-containing protein</fullName>
    </recommendedName>
</protein>
<feature type="compositionally biased region" description="Low complexity" evidence="1">
    <location>
        <begin position="429"/>
        <end position="441"/>
    </location>
</feature>
<feature type="transmembrane region" description="Helical" evidence="2">
    <location>
        <begin position="165"/>
        <end position="184"/>
    </location>
</feature>
<feature type="region of interest" description="Disordered" evidence="1">
    <location>
        <begin position="362"/>
        <end position="408"/>
    </location>
</feature>
<accession>A0AAV0TJ33</accession>
<evidence type="ECO:0000256" key="2">
    <source>
        <dbReference type="SAM" id="Phobius"/>
    </source>
</evidence>
<feature type="region of interest" description="Disordered" evidence="1">
    <location>
        <begin position="124"/>
        <end position="157"/>
    </location>
</feature>
<reference evidence="3" key="1">
    <citation type="submission" date="2022-12" db="EMBL/GenBank/DDBJ databases">
        <authorList>
            <person name="Webb A."/>
        </authorList>
    </citation>
    <scope>NUCLEOTIDE SEQUENCE</scope>
    <source>
        <strain evidence="3">Hp1</strain>
    </source>
</reference>
<proteinExistence type="predicted"/>
<name>A0AAV0TJ33_HYABA</name>
<feature type="region of interest" description="Disordered" evidence="1">
    <location>
        <begin position="547"/>
        <end position="580"/>
    </location>
</feature>
<dbReference type="AlphaFoldDB" id="A0AAV0TJ33"/>
<organism evidence="3 4">
    <name type="scientific">Hyaloperonospora brassicae</name>
    <name type="common">Brassica downy mildew</name>
    <name type="synonym">Peronospora brassicae</name>
    <dbReference type="NCBI Taxonomy" id="162125"/>
    <lineage>
        <taxon>Eukaryota</taxon>
        <taxon>Sar</taxon>
        <taxon>Stramenopiles</taxon>
        <taxon>Oomycota</taxon>
        <taxon>Peronosporomycetes</taxon>
        <taxon>Peronosporales</taxon>
        <taxon>Peronosporaceae</taxon>
        <taxon>Hyaloperonospora</taxon>
    </lineage>
</organism>
<feature type="region of interest" description="Disordered" evidence="1">
    <location>
        <begin position="195"/>
        <end position="343"/>
    </location>
</feature>
<feature type="region of interest" description="Disordered" evidence="1">
    <location>
        <begin position="429"/>
        <end position="496"/>
    </location>
</feature>
<evidence type="ECO:0000313" key="4">
    <source>
        <dbReference type="Proteomes" id="UP001162031"/>
    </source>
</evidence>
<gene>
    <name evidence="3" type="ORF">HBR001_LOCUS2954</name>
</gene>